<dbReference type="PANTHER" id="PTHR11783">
    <property type="entry name" value="SULFOTRANSFERASE SULT"/>
    <property type="match status" value="1"/>
</dbReference>
<keyword evidence="5" id="KW-1185">Reference proteome</keyword>
<accession>A0A7K1KRU9</accession>
<dbReference type="Gene3D" id="3.40.50.300">
    <property type="entry name" value="P-loop containing nucleotide triphosphate hydrolases"/>
    <property type="match status" value="1"/>
</dbReference>
<evidence type="ECO:0000256" key="1">
    <source>
        <dbReference type="ARBA" id="ARBA00005771"/>
    </source>
</evidence>
<evidence type="ECO:0000313" key="4">
    <source>
        <dbReference type="EMBL" id="MUM78601.1"/>
    </source>
</evidence>
<dbReference type="EMBL" id="WODC01000010">
    <property type="protein sequence ID" value="MUM78601.1"/>
    <property type="molecule type" value="Genomic_DNA"/>
</dbReference>
<evidence type="ECO:0000313" key="5">
    <source>
        <dbReference type="Proteomes" id="UP000461162"/>
    </source>
</evidence>
<dbReference type="Pfam" id="PF00685">
    <property type="entry name" value="Sulfotransfer_1"/>
    <property type="match status" value="1"/>
</dbReference>
<comment type="caution">
    <text evidence="4">The sequence shown here is derived from an EMBL/GenBank/DDBJ whole genome shotgun (WGS) entry which is preliminary data.</text>
</comment>
<protein>
    <recommendedName>
        <fullName evidence="3">Sulfotransferase domain-containing protein</fullName>
    </recommendedName>
</protein>
<evidence type="ECO:0000256" key="2">
    <source>
        <dbReference type="ARBA" id="ARBA00022679"/>
    </source>
</evidence>
<dbReference type="AlphaFoldDB" id="A0A7K1KRU9"/>
<organism evidence="4 5">
    <name type="scientific">Pseudodesulfovibrio alkaliphilus</name>
    <dbReference type="NCBI Taxonomy" id="2661613"/>
    <lineage>
        <taxon>Bacteria</taxon>
        <taxon>Pseudomonadati</taxon>
        <taxon>Thermodesulfobacteriota</taxon>
        <taxon>Desulfovibrionia</taxon>
        <taxon>Desulfovibrionales</taxon>
        <taxon>Desulfovibrionaceae</taxon>
    </lineage>
</organism>
<dbReference type="Proteomes" id="UP000461162">
    <property type="component" value="Unassembled WGS sequence"/>
</dbReference>
<dbReference type="InterPro" id="IPR000863">
    <property type="entry name" value="Sulfotransferase_dom"/>
</dbReference>
<comment type="similarity">
    <text evidence="1">Belongs to the sulfotransferase 1 family.</text>
</comment>
<reference evidence="4 5" key="1">
    <citation type="submission" date="2019-11" db="EMBL/GenBank/DDBJ databases">
        <title>Pseudodesulfovibrio alkaliphilus, sp. nov., an alkaliphilic sulfate-reducing bacteria from mud volcano of Taman peninsula, Russia.</title>
        <authorList>
            <person name="Frolova A."/>
            <person name="Merkel A.Y."/>
            <person name="Slobodkin A.I."/>
        </authorList>
    </citation>
    <scope>NUCLEOTIDE SEQUENCE [LARGE SCALE GENOMIC DNA]</scope>
    <source>
        <strain evidence="4 5">F-1</strain>
    </source>
</reference>
<dbReference type="SUPFAM" id="SSF52540">
    <property type="entry name" value="P-loop containing nucleoside triphosphate hydrolases"/>
    <property type="match status" value="1"/>
</dbReference>
<name>A0A7K1KRU9_9BACT</name>
<sequence length="290" mass="33244">MPVSKRILLRNAVRSKLDLVRRNPSSAWFLFRYYLSDMLCKDACTVVSYPKSGRTWLEQLFIGLACSRSGRTAHAGDTYQHLASKCGMPMIRFTHAGSSWESGSRDAREILRTIHRSYAKKEFVLLVRDPRDVLVSSYYHMVHRTGIPTLEVNDMIDSPLVGLPKLVAFMNHWWDYTLEHGGPDQVVRYEELRANTIATFERICGCVGISAAKTELADAVENANFEKLKARERRSDGSNPWLTALDVKNEASYKMRKGRVGEYREFFSEEQQERIDSYIKATLRDGLGYK</sequence>
<feature type="domain" description="Sulfotransferase" evidence="3">
    <location>
        <begin position="45"/>
        <end position="285"/>
    </location>
</feature>
<proteinExistence type="inferred from homology"/>
<dbReference type="GO" id="GO:0008146">
    <property type="term" value="F:sulfotransferase activity"/>
    <property type="evidence" value="ECO:0007669"/>
    <property type="project" value="InterPro"/>
</dbReference>
<dbReference type="InterPro" id="IPR027417">
    <property type="entry name" value="P-loop_NTPase"/>
</dbReference>
<keyword evidence="2" id="KW-0808">Transferase</keyword>
<gene>
    <name evidence="4" type="ORF">GKC30_13255</name>
</gene>
<evidence type="ECO:0000259" key="3">
    <source>
        <dbReference type="Pfam" id="PF00685"/>
    </source>
</evidence>